<evidence type="ECO:0000313" key="10">
    <source>
        <dbReference type="Proteomes" id="UP000480178"/>
    </source>
</evidence>
<dbReference type="PROSITE" id="PS50928">
    <property type="entry name" value="ABC_TM1"/>
    <property type="match status" value="1"/>
</dbReference>
<keyword evidence="2 7" id="KW-0813">Transport</keyword>
<dbReference type="InterPro" id="IPR035906">
    <property type="entry name" value="MetI-like_sf"/>
</dbReference>
<dbReference type="KEGG" id="rhoz:GXP67_11255"/>
<evidence type="ECO:0000313" key="9">
    <source>
        <dbReference type="EMBL" id="QHT67181.1"/>
    </source>
</evidence>
<dbReference type="SUPFAM" id="SSF161098">
    <property type="entry name" value="MetI-like"/>
    <property type="match status" value="1"/>
</dbReference>
<dbReference type="AlphaFoldDB" id="A0A6C0GGL9"/>
<sequence length="413" mass="45956">MPVVAQETAKSPFYYIKKRFLNNKPAVFGLAIIVFCVLLTLLGNLVMPDRTPDANDGAAQIQKKPIGFQVDMLKMRRGVSLEDNNILTDIYSGIESQYRIIPVESYRMDGIDVYVREYNGNGEEKKYSIVKAVLPLYIGQSSKMSGSQNYELQGETIKYLDSDERIQTITKSELLSQFQKENIETRNYMLGTDKVGRDMLSRLLYGMRISLSVGFVSVLISVLVGITLGALAGFFGGKTDSIIMWLMTVVWSIPSIMLVIAISMALQSKGLWVVFLAIGLTSWVEIARVVRGQIMSIKQKLFVEAARSLGMSNRRIIYYHIMPNILGPLIVITTSNFASAILTEAGLSFLGLSVQIPTPSWGTMINEGFTTIGTKDSWHLVFLPSFCISLLVLAFNLFGNGLRDAYDPTTLLK</sequence>
<dbReference type="Proteomes" id="UP000480178">
    <property type="component" value="Chromosome"/>
</dbReference>
<dbReference type="PANTHER" id="PTHR43386">
    <property type="entry name" value="OLIGOPEPTIDE TRANSPORT SYSTEM PERMEASE PROTEIN APPC"/>
    <property type="match status" value="1"/>
</dbReference>
<reference evidence="9 10" key="1">
    <citation type="submission" date="2020-01" db="EMBL/GenBank/DDBJ databases">
        <authorList>
            <person name="Kim M.K."/>
        </authorList>
    </citation>
    <scope>NUCLEOTIDE SEQUENCE [LARGE SCALE GENOMIC DNA]</scope>
    <source>
        <strain evidence="9 10">172606-1</strain>
    </source>
</reference>
<evidence type="ECO:0000256" key="7">
    <source>
        <dbReference type="RuleBase" id="RU363032"/>
    </source>
</evidence>
<dbReference type="GO" id="GO:0055085">
    <property type="term" value="P:transmembrane transport"/>
    <property type="evidence" value="ECO:0007669"/>
    <property type="project" value="InterPro"/>
</dbReference>
<name>A0A6C0GGL9_9BACT</name>
<dbReference type="InterPro" id="IPR025966">
    <property type="entry name" value="OppC_N"/>
</dbReference>
<feature type="transmembrane region" description="Helical" evidence="7">
    <location>
        <begin position="317"/>
        <end position="342"/>
    </location>
</feature>
<feature type="transmembrane region" description="Helical" evidence="7">
    <location>
        <begin position="26"/>
        <end position="47"/>
    </location>
</feature>
<feature type="transmembrane region" description="Helical" evidence="7">
    <location>
        <begin position="378"/>
        <end position="398"/>
    </location>
</feature>
<keyword evidence="10" id="KW-1185">Reference proteome</keyword>
<feature type="transmembrane region" description="Helical" evidence="7">
    <location>
        <begin position="209"/>
        <end position="235"/>
    </location>
</feature>
<dbReference type="RefSeq" id="WP_162443222.1">
    <property type="nucleotide sequence ID" value="NZ_CP048222.1"/>
</dbReference>
<evidence type="ECO:0000256" key="5">
    <source>
        <dbReference type="ARBA" id="ARBA00022989"/>
    </source>
</evidence>
<feature type="domain" description="ABC transmembrane type-1" evidence="8">
    <location>
        <begin position="207"/>
        <end position="399"/>
    </location>
</feature>
<dbReference type="PANTHER" id="PTHR43386:SF1">
    <property type="entry name" value="D,D-DIPEPTIDE TRANSPORT SYSTEM PERMEASE PROTEIN DDPC-RELATED"/>
    <property type="match status" value="1"/>
</dbReference>
<feature type="transmembrane region" description="Helical" evidence="7">
    <location>
        <begin position="271"/>
        <end position="290"/>
    </location>
</feature>
<keyword evidence="5 7" id="KW-1133">Transmembrane helix</keyword>
<keyword evidence="3" id="KW-1003">Cell membrane</keyword>
<feature type="transmembrane region" description="Helical" evidence="7">
    <location>
        <begin position="242"/>
        <end position="265"/>
    </location>
</feature>
<comment type="subcellular location">
    <subcellularLocation>
        <location evidence="1 7">Cell membrane</location>
        <topology evidence="1 7">Multi-pass membrane protein</topology>
    </subcellularLocation>
</comment>
<keyword evidence="6 7" id="KW-0472">Membrane</keyword>
<organism evidence="9 10">
    <name type="scientific">Rhodocytophaga rosea</name>
    <dbReference type="NCBI Taxonomy" id="2704465"/>
    <lineage>
        <taxon>Bacteria</taxon>
        <taxon>Pseudomonadati</taxon>
        <taxon>Bacteroidota</taxon>
        <taxon>Cytophagia</taxon>
        <taxon>Cytophagales</taxon>
        <taxon>Rhodocytophagaceae</taxon>
        <taxon>Rhodocytophaga</taxon>
    </lineage>
</organism>
<evidence type="ECO:0000259" key="8">
    <source>
        <dbReference type="PROSITE" id="PS50928"/>
    </source>
</evidence>
<dbReference type="CDD" id="cd06261">
    <property type="entry name" value="TM_PBP2"/>
    <property type="match status" value="1"/>
</dbReference>
<evidence type="ECO:0000256" key="3">
    <source>
        <dbReference type="ARBA" id="ARBA00022475"/>
    </source>
</evidence>
<dbReference type="EMBL" id="CP048222">
    <property type="protein sequence ID" value="QHT67181.1"/>
    <property type="molecule type" value="Genomic_DNA"/>
</dbReference>
<dbReference type="InterPro" id="IPR000515">
    <property type="entry name" value="MetI-like"/>
</dbReference>
<gene>
    <name evidence="9" type="ORF">GXP67_11255</name>
</gene>
<evidence type="ECO:0000256" key="6">
    <source>
        <dbReference type="ARBA" id="ARBA00023136"/>
    </source>
</evidence>
<dbReference type="Pfam" id="PF00528">
    <property type="entry name" value="BPD_transp_1"/>
    <property type="match status" value="1"/>
</dbReference>
<dbReference type="Pfam" id="PF12911">
    <property type="entry name" value="OppC_N"/>
    <property type="match status" value="1"/>
</dbReference>
<evidence type="ECO:0000256" key="4">
    <source>
        <dbReference type="ARBA" id="ARBA00022692"/>
    </source>
</evidence>
<protein>
    <submittedName>
        <fullName evidence="9">ABC transporter permease</fullName>
    </submittedName>
</protein>
<proteinExistence type="inferred from homology"/>
<comment type="similarity">
    <text evidence="7">Belongs to the binding-protein-dependent transport system permease family.</text>
</comment>
<dbReference type="GO" id="GO:0005886">
    <property type="term" value="C:plasma membrane"/>
    <property type="evidence" value="ECO:0007669"/>
    <property type="project" value="UniProtKB-SubCell"/>
</dbReference>
<evidence type="ECO:0000256" key="2">
    <source>
        <dbReference type="ARBA" id="ARBA00022448"/>
    </source>
</evidence>
<dbReference type="Gene3D" id="1.10.3720.10">
    <property type="entry name" value="MetI-like"/>
    <property type="match status" value="1"/>
</dbReference>
<accession>A0A6C0GGL9</accession>
<dbReference type="InterPro" id="IPR050366">
    <property type="entry name" value="BP-dependent_transpt_permease"/>
</dbReference>
<evidence type="ECO:0000256" key="1">
    <source>
        <dbReference type="ARBA" id="ARBA00004651"/>
    </source>
</evidence>
<keyword evidence="4 7" id="KW-0812">Transmembrane</keyword>